<evidence type="ECO:0000256" key="2">
    <source>
        <dbReference type="ARBA" id="ARBA00022527"/>
    </source>
</evidence>
<dbReference type="PANTHER" id="PTHR44167:SF23">
    <property type="entry name" value="CDC7 KINASE, ISOFORM A-RELATED"/>
    <property type="match status" value="1"/>
</dbReference>
<dbReference type="Proteomes" id="UP001556367">
    <property type="component" value="Unassembled WGS sequence"/>
</dbReference>
<evidence type="ECO:0000313" key="8">
    <source>
        <dbReference type="EMBL" id="KAL0952419.1"/>
    </source>
</evidence>
<dbReference type="InterPro" id="IPR000719">
    <property type="entry name" value="Prot_kinase_dom"/>
</dbReference>
<dbReference type="SMART" id="SM00220">
    <property type="entry name" value="S_TKc"/>
    <property type="match status" value="1"/>
</dbReference>
<dbReference type="Pfam" id="PF07714">
    <property type="entry name" value="PK_Tyr_Ser-Thr"/>
    <property type="match status" value="1"/>
</dbReference>
<proteinExistence type="predicted"/>
<evidence type="ECO:0000256" key="4">
    <source>
        <dbReference type="ARBA" id="ARBA00022741"/>
    </source>
</evidence>
<dbReference type="SUPFAM" id="SSF56112">
    <property type="entry name" value="Protein kinase-like (PK-like)"/>
    <property type="match status" value="1"/>
</dbReference>
<evidence type="ECO:0000259" key="7">
    <source>
        <dbReference type="PROSITE" id="PS50011"/>
    </source>
</evidence>
<dbReference type="EC" id="2.7.11.1" evidence="1"/>
<keyword evidence="4" id="KW-0547">Nucleotide-binding</keyword>
<gene>
    <name evidence="8" type="ORF">HGRIS_006693</name>
</gene>
<dbReference type="PANTHER" id="PTHR44167">
    <property type="entry name" value="OVARIAN-SPECIFIC SERINE/THREONINE-PROTEIN KINASE LOK-RELATED"/>
    <property type="match status" value="1"/>
</dbReference>
<accession>A0ABR3J9T9</accession>
<evidence type="ECO:0000256" key="1">
    <source>
        <dbReference type="ARBA" id="ARBA00012513"/>
    </source>
</evidence>
<keyword evidence="3" id="KW-0808">Transferase</keyword>
<keyword evidence="2" id="KW-0723">Serine/threonine-protein kinase</keyword>
<sequence length="245" mass="28524">MYSELLAGYVPGMLHSGELFWRDHCEWLQQTGYQLRPRYQPDWTPSWIGTEKLWFRCEDAASPHHYKIVDARRISDGARMILKRYNKSVHPHEAEIAQFFSSGELRSKPQNHCVQIHDVLSVPGEDNEVVLVMPELRAFDDPEFDTIGEILEFFRQLFEGVRFMHQHHVAHRDLSCMNVMMDASEMYIDPYHPFSPADKLDFTGRARHHTRTQKPVKYYILDFGLSRKYAASSLPALELPIFGGG</sequence>
<name>A0ABR3J9T9_9AGAR</name>
<dbReference type="Gene3D" id="1.10.510.10">
    <property type="entry name" value="Transferase(Phosphotransferase) domain 1"/>
    <property type="match status" value="1"/>
</dbReference>
<organism evidence="8 9">
    <name type="scientific">Hohenbuehelia grisea</name>
    <dbReference type="NCBI Taxonomy" id="104357"/>
    <lineage>
        <taxon>Eukaryota</taxon>
        <taxon>Fungi</taxon>
        <taxon>Dikarya</taxon>
        <taxon>Basidiomycota</taxon>
        <taxon>Agaricomycotina</taxon>
        <taxon>Agaricomycetes</taxon>
        <taxon>Agaricomycetidae</taxon>
        <taxon>Agaricales</taxon>
        <taxon>Pleurotineae</taxon>
        <taxon>Pleurotaceae</taxon>
        <taxon>Hohenbuehelia</taxon>
    </lineage>
</organism>
<keyword evidence="5" id="KW-0418">Kinase</keyword>
<dbReference type="PROSITE" id="PS50011">
    <property type="entry name" value="PROTEIN_KINASE_DOM"/>
    <property type="match status" value="1"/>
</dbReference>
<keyword evidence="6" id="KW-0067">ATP-binding</keyword>
<dbReference type="InterPro" id="IPR001245">
    <property type="entry name" value="Ser-Thr/Tyr_kinase_cat_dom"/>
</dbReference>
<evidence type="ECO:0000313" key="9">
    <source>
        <dbReference type="Proteomes" id="UP001556367"/>
    </source>
</evidence>
<reference evidence="9" key="1">
    <citation type="submission" date="2024-06" db="EMBL/GenBank/DDBJ databases">
        <title>Multi-omics analyses provide insights into the biosynthesis of the anticancer antibiotic pleurotin in Hohenbuehelia grisea.</title>
        <authorList>
            <person name="Weaver J.A."/>
            <person name="Alberti F."/>
        </authorList>
    </citation>
    <scope>NUCLEOTIDE SEQUENCE [LARGE SCALE GENOMIC DNA]</scope>
    <source>
        <strain evidence="9">T-177</strain>
    </source>
</reference>
<evidence type="ECO:0000256" key="3">
    <source>
        <dbReference type="ARBA" id="ARBA00022679"/>
    </source>
</evidence>
<feature type="domain" description="Protein kinase" evidence="7">
    <location>
        <begin position="54"/>
        <end position="245"/>
    </location>
</feature>
<evidence type="ECO:0000256" key="6">
    <source>
        <dbReference type="ARBA" id="ARBA00022840"/>
    </source>
</evidence>
<protein>
    <recommendedName>
        <fullName evidence="1">non-specific serine/threonine protein kinase</fullName>
        <ecNumber evidence="1">2.7.11.1</ecNumber>
    </recommendedName>
</protein>
<dbReference type="InterPro" id="IPR011009">
    <property type="entry name" value="Kinase-like_dom_sf"/>
</dbReference>
<evidence type="ECO:0000256" key="5">
    <source>
        <dbReference type="ARBA" id="ARBA00022777"/>
    </source>
</evidence>
<keyword evidence="9" id="KW-1185">Reference proteome</keyword>
<comment type="caution">
    <text evidence="8">The sequence shown here is derived from an EMBL/GenBank/DDBJ whole genome shotgun (WGS) entry which is preliminary data.</text>
</comment>
<dbReference type="EMBL" id="JASNQZ010000010">
    <property type="protein sequence ID" value="KAL0952419.1"/>
    <property type="molecule type" value="Genomic_DNA"/>
</dbReference>